<evidence type="ECO:0000313" key="3">
    <source>
        <dbReference type="Proteomes" id="UP000299102"/>
    </source>
</evidence>
<evidence type="ECO:0000313" key="2">
    <source>
        <dbReference type="EMBL" id="GBP63237.1"/>
    </source>
</evidence>
<name>A0A4C1XLT8_EUMVA</name>
<protein>
    <submittedName>
        <fullName evidence="2">Uncharacterized protein</fullName>
    </submittedName>
</protein>
<accession>A0A4C1XLT8</accession>
<gene>
    <name evidence="2" type="ORF">EVAR_56618_1</name>
</gene>
<proteinExistence type="predicted"/>
<dbReference type="AlphaFoldDB" id="A0A4C1XLT8"/>
<reference evidence="2 3" key="1">
    <citation type="journal article" date="2019" name="Commun. Biol.">
        <title>The bagworm genome reveals a unique fibroin gene that provides high tensile strength.</title>
        <authorList>
            <person name="Kono N."/>
            <person name="Nakamura H."/>
            <person name="Ohtoshi R."/>
            <person name="Tomita M."/>
            <person name="Numata K."/>
            <person name="Arakawa K."/>
        </authorList>
    </citation>
    <scope>NUCLEOTIDE SEQUENCE [LARGE SCALE GENOMIC DNA]</scope>
</reference>
<sequence length="163" mass="18743">MSHRIDGPLEVRADTFLVLPRKYIAVSSANNASWTPDADRGILLVYAEHRRERAWSLEVVVYYVYETIWDFHETANPPAYKSCIRFNRGGVAMHFAFFTHERHLRSVHRFTAVTTARFSASDWFAAPRLHARKSITHSHVPPESASESAEQAIVRHDRPKRSA</sequence>
<dbReference type="EMBL" id="BGZK01000864">
    <property type="protein sequence ID" value="GBP63237.1"/>
    <property type="molecule type" value="Genomic_DNA"/>
</dbReference>
<organism evidence="2 3">
    <name type="scientific">Eumeta variegata</name>
    <name type="common">Bagworm moth</name>
    <name type="synonym">Eumeta japonica</name>
    <dbReference type="NCBI Taxonomy" id="151549"/>
    <lineage>
        <taxon>Eukaryota</taxon>
        <taxon>Metazoa</taxon>
        <taxon>Ecdysozoa</taxon>
        <taxon>Arthropoda</taxon>
        <taxon>Hexapoda</taxon>
        <taxon>Insecta</taxon>
        <taxon>Pterygota</taxon>
        <taxon>Neoptera</taxon>
        <taxon>Endopterygota</taxon>
        <taxon>Lepidoptera</taxon>
        <taxon>Glossata</taxon>
        <taxon>Ditrysia</taxon>
        <taxon>Tineoidea</taxon>
        <taxon>Psychidae</taxon>
        <taxon>Oiketicinae</taxon>
        <taxon>Eumeta</taxon>
    </lineage>
</organism>
<dbReference type="Proteomes" id="UP000299102">
    <property type="component" value="Unassembled WGS sequence"/>
</dbReference>
<evidence type="ECO:0000256" key="1">
    <source>
        <dbReference type="SAM" id="MobiDB-lite"/>
    </source>
</evidence>
<keyword evidence="3" id="KW-1185">Reference proteome</keyword>
<feature type="region of interest" description="Disordered" evidence="1">
    <location>
        <begin position="135"/>
        <end position="163"/>
    </location>
</feature>
<comment type="caution">
    <text evidence="2">The sequence shown here is derived from an EMBL/GenBank/DDBJ whole genome shotgun (WGS) entry which is preliminary data.</text>
</comment>